<reference evidence="2" key="2">
    <citation type="submission" date="2019-02" db="EMBL/GenBank/DDBJ databases">
        <title>Granulicella sibirica sp. nov., a psychrotolerant acidobacterium isolated from an organic soil layer in forested tundra, West Siberia.</title>
        <authorList>
            <person name="Oshkin I.Y."/>
            <person name="Kulichevskaya I.S."/>
            <person name="Rijpstra W.I.C."/>
            <person name="Sinninghe Damste J.S."/>
            <person name="Rakitin A.L."/>
            <person name="Ravin N.V."/>
            <person name="Dedysh S.N."/>
        </authorList>
    </citation>
    <scope>NUCLEOTIDE SEQUENCE [LARGE SCALE GENOMIC DNA]</scope>
    <source>
        <strain evidence="2">AF10</strain>
    </source>
</reference>
<proteinExistence type="predicted"/>
<dbReference type="RefSeq" id="WP_128911446.1">
    <property type="nucleotide sequence ID" value="NZ_RDSM01000001.1"/>
</dbReference>
<dbReference type="EMBL" id="RDSM01000001">
    <property type="protein sequence ID" value="RXH57250.1"/>
    <property type="molecule type" value="Genomic_DNA"/>
</dbReference>
<evidence type="ECO:0000313" key="2">
    <source>
        <dbReference type="Proteomes" id="UP000289437"/>
    </source>
</evidence>
<comment type="caution">
    <text evidence="1">The sequence shown here is derived from an EMBL/GenBank/DDBJ whole genome shotgun (WGS) entry which is preliminary data.</text>
</comment>
<name>A0A4Q0T3Z4_9BACT</name>
<evidence type="ECO:0000313" key="1">
    <source>
        <dbReference type="EMBL" id="RXH57250.1"/>
    </source>
</evidence>
<protein>
    <submittedName>
        <fullName evidence="1">Uncharacterized protein</fullName>
    </submittedName>
</protein>
<gene>
    <name evidence="1" type="ORF">GRAN_0560</name>
</gene>
<dbReference type="AlphaFoldDB" id="A0A4Q0T3Z4"/>
<reference evidence="1 2" key="1">
    <citation type="submission" date="2018-11" db="EMBL/GenBank/DDBJ databases">
        <authorList>
            <person name="Mardanov A.V."/>
            <person name="Ravin N.V."/>
            <person name="Dedysh S.N."/>
        </authorList>
    </citation>
    <scope>NUCLEOTIDE SEQUENCE [LARGE SCALE GENOMIC DNA]</scope>
    <source>
        <strain evidence="1 2">AF10</strain>
    </source>
</reference>
<dbReference type="OrthoDB" id="9862697at2"/>
<sequence length="147" mass="16207">MQTEMIQHIVGPLSQVDAEEYLESLETLALELDRAMQAVAAKALPSFEDSLRAQRAVCAKLSEFPRRAAARRAQNDGADEPPVDAELAERIKTAATTLLLLNKSYSALLKHSGDTLRLFAGLFRSYSGPTQHAATVRVNHRTWSCEL</sequence>
<organism evidence="1 2">
    <name type="scientific">Granulicella sibirica</name>
    <dbReference type="NCBI Taxonomy" id="2479048"/>
    <lineage>
        <taxon>Bacteria</taxon>
        <taxon>Pseudomonadati</taxon>
        <taxon>Acidobacteriota</taxon>
        <taxon>Terriglobia</taxon>
        <taxon>Terriglobales</taxon>
        <taxon>Acidobacteriaceae</taxon>
        <taxon>Granulicella</taxon>
    </lineage>
</organism>
<dbReference type="Proteomes" id="UP000289437">
    <property type="component" value="Unassembled WGS sequence"/>
</dbReference>
<keyword evidence="2" id="KW-1185">Reference proteome</keyword>
<accession>A0A4Q0T3Z4</accession>